<feature type="compositionally biased region" description="Low complexity" evidence="1">
    <location>
        <begin position="680"/>
        <end position="690"/>
    </location>
</feature>
<proteinExistence type="predicted"/>
<name>A0ABR2JQX9_9EUKA</name>
<evidence type="ECO:0000256" key="1">
    <source>
        <dbReference type="SAM" id="MobiDB-lite"/>
    </source>
</evidence>
<gene>
    <name evidence="2" type="ORF">M9Y10_003946</name>
</gene>
<feature type="compositionally biased region" description="Polar residues" evidence="1">
    <location>
        <begin position="657"/>
        <end position="678"/>
    </location>
</feature>
<feature type="compositionally biased region" description="Basic and acidic residues" evidence="1">
    <location>
        <begin position="600"/>
        <end position="656"/>
    </location>
</feature>
<feature type="compositionally biased region" description="Polar residues" evidence="1">
    <location>
        <begin position="556"/>
        <end position="583"/>
    </location>
</feature>
<keyword evidence="3" id="KW-1185">Reference proteome</keyword>
<dbReference type="Proteomes" id="UP001470230">
    <property type="component" value="Unassembled WGS sequence"/>
</dbReference>
<dbReference type="EMBL" id="JAPFFF010000010">
    <property type="protein sequence ID" value="KAK8881213.1"/>
    <property type="molecule type" value="Genomic_DNA"/>
</dbReference>
<sequence length="1305" mass="152233">MLLCYKKLESAWNYELEYLDISSIGVIIEGVIDFNSFSSQFKMLLDNNSKVFSVTKTSIFLTNNMTFREFRQFKKKFEDFHYEVYSIFVKHSYFFGLATKINSQIRSTYKFQEKLFYLLHQPQNITSNFPLIKNATDIKIIPTTPPNCFYGFSDFTDLLQAYSILIENETNWPIFALTDQDLKLFKKSENKQLKLFKERELIKAKNVSLAERIKNNYPPFCPSKYFYYVGFIEKVVPSPQRMKNVDELFLVKEINDVQISHVYHDENGTFYLRTFLGFESEFRCLQVFDYFQKVEEKTDLFVDVIMISESREIKFKVSHNLYYLEFPINGGFDRSIIFSMNCIEFFETSSSAFYSFDNENDFNEAFQILNDTIDNSIKKLSIFDLRTVDRDQFNDKFEPNLAARMLKTKFFYFVFALKFGNVADLKPILKAAKFIESNVGYRARCNGMKYFLYGFACSDDRDKAYSLMRKEQNSNSILCYYPQKVDESLDSELFMAMLNERKSVSAKKAQTESDAAAVHKAESEKKGNSKDTKDTMKEKNDKSNKDSKNVQKEPSKQNSQNVSKAKSVQDNTKFKSTQNNIENASKDKNAQNNQQNKNKTTKDKNTQIPSKDKNAQIPSKDKNTQIPSKDKNAQIPSKDKNAQIPSKDKNTQEDKNAQSSSINKAQSSESLSKDSGQPKSLPLSSTGSSSEVQSKKLVGPEFFSPSQNLIYFYFLEKEKARKISPGKQVKLTLFGVKKCKDIQRYKKISDMKDSLYFTFFGFEKYDELKAGIEAIQMKTFSDGPINIYEFTNAYQKYLQNPNGYDKEDLEQEQFLQALLKEKSASQPLISQGKSDTKKSQINKIEVNSYRDICNQSVDFYCFSELSVPKTIQFEIKKSLSKMKSIKNIIKDIVPHYLVYEPYTFIFVDSKDQVNDTIFRNVFASHKIAVTDIEYDTDFEHLHYLEFEEKVLPLSTLKKFLYFLDLLGEVKEVRRNVFHLGKIVTMFFFDSPRKEYVLNLIEKSLIEENVLFNLKKFSLKNSIYFNEEVMLQNKDDFDIIVNEIKSFGLKPISIERNKLILIKKTVLSNNLFQRFSFICFNSEKEKMEALNHINPIVLKYRNNVLCLNASLHYVKIDPSKCFPQIIINPQVLLINAMNAMSGIADFQQNVFSIECPIELTYIGFSSKKLMYFYNKVLNFRLNYISLFPGASFFKPDENMFYIRYKINIDKKLEDIFGDDVMLKIDETQRNCTVFEKEIQVLTYIGFKEKSDRDYVANALSEFLLKNNDALVFSIIDFDQDIEIYDDYDQMTSECIFNLINDRILVQ</sequence>
<protein>
    <submittedName>
        <fullName evidence="2">Uncharacterized protein</fullName>
    </submittedName>
</protein>
<accession>A0ABR2JQX9</accession>
<feature type="compositionally biased region" description="Basic and acidic residues" evidence="1">
    <location>
        <begin position="517"/>
        <end position="555"/>
    </location>
</feature>
<comment type="caution">
    <text evidence="2">The sequence shown here is derived from an EMBL/GenBank/DDBJ whole genome shotgun (WGS) entry which is preliminary data.</text>
</comment>
<evidence type="ECO:0000313" key="3">
    <source>
        <dbReference type="Proteomes" id="UP001470230"/>
    </source>
</evidence>
<feature type="region of interest" description="Disordered" evidence="1">
    <location>
        <begin position="505"/>
        <end position="690"/>
    </location>
</feature>
<organism evidence="2 3">
    <name type="scientific">Tritrichomonas musculus</name>
    <dbReference type="NCBI Taxonomy" id="1915356"/>
    <lineage>
        <taxon>Eukaryota</taxon>
        <taxon>Metamonada</taxon>
        <taxon>Parabasalia</taxon>
        <taxon>Tritrichomonadida</taxon>
        <taxon>Tritrichomonadidae</taxon>
        <taxon>Tritrichomonas</taxon>
    </lineage>
</organism>
<evidence type="ECO:0000313" key="2">
    <source>
        <dbReference type="EMBL" id="KAK8881213.1"/>
    </source>
</evidence>
<reference evidence="2 3" key="1">
    <citation type="submission" date="2024-04" db="EMBL/GenBank/DDBJ databases">
        <title>Tritrichomonas musculus Genome.</title>
        <authorList>
            <person name="Alves-Ferreira E."/>
            <person name="Grigg M."/>
            <person name="Lorenzi H."/>
            <person name="Galac M."/>
        </authorList>
    </citation>
    <scope>NUCLEOTIDE SEQUENCE [LARGE SCALE GENOMIC DNA]</scope>
    <source>
        <strain evidence="2 3">EAF2021</strain>
    </source>
</reference>